<accession>A0A9X3IXX1</accession>
<reference evidence="3" key="1">
    <citation type="submission" date="2022-11" db="EMBL/GenBank/DDBJ databases">
        <title>Minimal conservation of predation-associated metabolite biosynthetic gene clusters underscores biosynthetic potential of Myxococcota including descriptions for ten novel species: Archangium lansinium sp. nov., Myxococcus landrumus sp. nov., Nannocystis bai.</title>
        <authorList>
            <person name="Ahearne A."/>
            <person name="Stevens C."/>
            <person name="Phillips K."/>
        </authorList>
    </citation>
    <scope>NUCLEOTIDE SEQUENCE</scope>
    <source>
        <strain evidence="3">Na p29</strain>
    </source>
</reference>
<evidence type="ECO:0000313" key="3">
    <source>
        <dbReference type="EMBL" id="MCY1007435.1"/>
    </source>
</evidence>
<gene>
    <name evidence="3" type="ORF">OV079_18140</name>
</gene>
<dbReference type="EMBL" id="JAPNKE010000002">
    <property type="protein sequence ID" value="MCY1007435.1"/>
    <property type="molecule type" value="Genomic_DNA"/>
</dbReference>
<evidence type="ECO:0000313" key="4">
    <source>
        <dbReference type="Proteomes" id="UP001150924"/>
    </source>
</evidence>
<dbReference type="InterPro" id="IPR001509">
    <property type="entry name" value="Epimerase_deHydtase"/>
</dbReference>
<evidence type="ECO:0000259" key="2">
    <source>
        <dbReference type="Pfam" id="PF01370"/>
    </source>
</evidence>
<dbReference type="SUPFAM" id="SSF51735">
    <property type="entry name" value="NAD(P)-binding Rossmann-fold domains"/>
    <property type="match status" value="1"/>
</dbReference>
<dbReference type="Gene3D" id="3.40.50.720">
    <property type="entry name" value="NAD(P)-binding Rossmann-like Domain"/>
    <property type="match status" value="1"/>
</dbReference>
<organism evidence="3 4">
    <name type="scientific">Nannocystis pusilla</name>
    <dbReference type="NCBI Taxonomy" id="889268"/>
    <lineage>
        <taxon>Bacteria</taxon>
        <taxon>Pseudomonadati</taxon>
        <taxon>Myxococcota</taxon>
        <taxon>Polyangia</taxon>
        <taxon>Nannocystales</taxon>
        <taxon>Nannocystaceae</taxon>
        <taxon>Nannocystis</taxon>
    </lineage>
</organism>
<evidence type="ECO:0000256" key="1">
    <source>
        <dbReference type="ARBA" id="ARBA00007637"/>
    </source>
</evidence>
<name>A0A9X3IXX1_9BACT</name>
<feature type="domain" description="NAD-dependent epimerase/dehydratase" evidence="2">
    <location>
        <begin position="5"/>
        <end position="235"/>
    </location>
</feature>
<dbReference type="InterPro" id="IPR036291">
    <property type="entry name" value="NAD(P)-bd_dom_sf"/>
</dbReference>
<sequence length="328" mass="34158">MNDAVLVTGGAGFIGSHTVATLRAAGRRVVVLDDFSTGRRENLSEWTGDPQVEVVEGDVRGEVGLLLAGHGPFAAVVHLAAQTSVVRSIAAPIDDLDVNLRATTRLALWAAAAGARRFVFASSAAVYGEPCRVPVAESEPTTPLSPYGAAKRAAELYLGCLGPLHGMQTVCLRLFNVYGPRQDPKSPYSGVVATFLARARAGEPLTIFGDGEQTRDLIYVGDVARAICLAVEAGSKEHVLGDMTAGPPEPAGINIGTGREVAVVELAAAVQRACGVKAEAITFAPARAGEIARSAATTDTAAEMLGFRAEVELDEGLRRTAAWLAEQG</sequence>
<protein>
    <submittedName>
        <fullName evidence="3">NAD-dependent epimerase/dehydratase family protein</fullName>
    </submittedName>
</protein>
<dbReference type="Pfam" id="PF01370">
    <property type="entry name" value="Epimerase"/>
    <property type="match status" value="1"/>
</dbReference>
<proteinExistence type="inferred from homology"/>
<dbReference type="RefSeq" id="WP_267770056.1">
    <property type="nucleotide sequence ID" value="NZ_JAPNKE010000002.1"/>
</dbReference>
<dbReference type="Gene3D" id="3.90.25.10">
    <property type="entry name" value="UDP-galactose 4-epimerase, domain 1"/>
    <property type="match status" value="1"/>
</dbReference>
<dbReference type="PANTHER" id="PTHR43000">
    <property type="entry name" value="DTDP-D-GLUCOSE 4,6-DEHYDRATASE-RELATED"/>
    <property type="match status" value="1"/>
</dbReference>
<comment type="caution">
    <text evidence="3">The sequence shown here is derived from an EMBL/GenBank/DDBJ whole genome shotgun (WGS) entry which is preliminary data.</text>
</comment>
<dbReference type="AlphaFoldDB" id="A0A9X3IXX1"/>
<keyword evidence="4" id="KW-1185">Reference proteome</keyword>
<dbReference type="Proteomes" id="UP001150924">
    <property type="component" value="Unassembled WGS sequence"/>
</dbReference>
<comment type="similarity">
    <text evidence="1">Belongs to the NAD(P)-dependent epimerase/dehydratase family.</text>
</comment>